<evidence type="ECO:0000256" key="1">
    <source>
        <dbReference type="SAM" id="SignalP"/>
    </source>
</evidence>
<dbReference type="RefSeq" id="WP_106134091.1">
    <property type="nucleotide sequence ID" value="NZ_PVTR01000007.1"/>
</dbReference>
<dbReference type="OrthoDB" id="9793489at2"/>
<feature type="chain" id="PRO_5015523242" evidence="1">
    <location>
        <begin position="22"/>
        <end position="455"/>
    </location>
</feature>
<dbReference type="PANTHER" id="PTHR46825">
    <property type="entry name" value="D-ALANYL-D-ALANINE-CARBOXYPEPTIDASE/ENDOPEPTIDASE AMPH"/>
    <property type="match status" value="1"/>
</dbReference>
<feature type="signal peptide" evidence="1">
    <location>
        <begin position="1"/>
        <end position="21"/>
    </location>
</feature>
<dbReference type="EMBL" id="PVTR01000007">
    <property type="protein sequence ID" value="PRY87068.1"/>
    <property type="molecule type" value="Genomic_DNA"/>
</dbReference>
<keyword evidence="4" id="KW-1185">Reference proteome</keyword>
<dbReference type="InterPro" id="IPR012338">
    <property type="entry name" value="Beta-lactam/transpept-like"/>
</dbReference>
<dbReference type="Gene3D" id="3.40.710.10">
    <property type="entry name" value="DD-peptidase/beta-lactamase superfamily"/>
    <property type="match status" value="1"/>
</dbReference>
<dbReference type="PANTHER" id="PTHR46825:SF9">
    <property type="entry name" value="BETA-LACTAMASE-RELATED DOMAIN-CONTAINING PROTEIN"/>
    <property type="match status" value="1"/>
</dbReference>
<name>A0A2T0WK35_9BACT</name>
<feature type="domain" description="Beta-lactamase-related" evidence="2">
    <location>
        <begin position="34"/>
        <end position="353"/>
    </location>
</feature>
<sequence length="455" mass="51488">MNIKSFLVFFLTISFSLVLDAQVTQNQTIDNFLEKEYAGNNPGAVILIAQNNQIIFKNAYGLSDVKKRKTIKTDMIFQVGSMTKQFTSTAVLQLVEQGKVSLDDPIQKYVKYFPNKEYPVTIHHLLSQTSGIPEFFDIDEDEMYLLSQEHTPEQLISYFKDLPLAFEPGSEFQYSNSNYPLLGVVIEEVSGMSLKEYLKVNLFEPLKMHSTSLWYADKTKKKRIANGYRSYQGELISSPKIVGSVPYAAGAIVSTAEDLLLWNRELKNRTFLSDFIVESLITEKQTYSGTGTGYGYGFFIKELVGYKTIQHGGNLYGFTSSGLYLPDEDLFVCILSNKSLERTEKVANYLASEVLGTPLEIEDKSQLVYGEFEEYFGTYQLKGDSKLIEIFMLDDVLLLDFPEARGTGTILTVIDKDKMESKAVNALIQFTRDKKGQIIGFTADQNGITEWEKIK</sequence>
<dbReference type="Pfam" id="PF00144">
    <property type="entry name" value="Beta-lactamase"/>
    <property type="match status" value="1"/>
</dbReference>
<evidence type="ECO:0000313" key="4">
    <source>
        <dbReference type="Proteomes" id="UP000238157"/>
    </source>
</evidence>
<dbReference type="InterPro" id="IPR001466">
    <property type="entry name" value="Beta-lactam-related"/>
</dbReference>
<protein>
    <submittedName>
        <fullName evidence="3">CubicO group peptidase (Beta-lactamase class C family)</fullName>
    </submittedName>
</protein>
<dbReference type="SUPFAM" id="SSF56601">
    <property type="entry name" value="beta-lactamase/transpeptidase-like"/>
    <property type="match status" value="1"/>
</dbReference>
<evidence type="ECO:0000259" key="2">
    <source>
        <dbReference type="Pfam" id="PF00144"/>
    </source>
</evidence>
<keyword evidence="1" id="KW-0732">Signal</keyword>
<dbReference type="InterPro" id="IPR050491">
    <property type="entry name" value="AmpC-like"/>
</dbReference>
<gene>
    <name evidence="3" type="ORF">CLW00_107137</name>
</gene>
<organism evidence="3 4">
    <name type="scientific">Mongoliibacter ruber</name>
    <dbReference type="NCBI Taxonomy" id="1750599"/>
    <lineage>
        <taxon>Bacteria</taxon>
        <taxon>Pseudomonadati</taxon>
        <taxon>Bacteroidota</taxon>
        <taxon>Cytophagia</taxon>
        <taxon>Cytophagales</taxon>
        <taxon>Cyclobacteriaceae</taxon>
        <taxon>Mongoliibacter</taxon>
    </lineage>
</organism>
<evidence type="ECO:0000313" key="3">
    <source>
        <dbReference type="EMBL" id="PRY87068.1"/>
    </source>
</evidence>
<dbReference type="Proteomes" id="UP000238157">
    <property type="component" value="Unassembled WGS sequence"/>
</dbReference>
<proteinExistence type="predicted"/>
<reference evidence="3 4" key="1">
    <citation type="submission" date="2018-03" db="EMBL/GenBank/DDBJ databases">
        <title>Genomic Encyclopedia of Archaeal and Bacterial Type Strains, Phase II (KMG-II): from individual species to whole genera.</title>
        <authorList>
            <person name="Goeker M."/>
        </authorList>
    </citation>
    <scope>NUCLEOTIDE SEQUENCE [LARGE SCALE GENOMIC DNA]</scope>
    <source>
        <strain evidence="3 4">DSM 27929</strain>
    </source>
</reference>
<accession>A0A2T0WK35</accession>
<comment type="caution">
    <text evidence="3">The sequence shown here is derived from an EMBL/GenBank/DDBJ whole genome shotgun (WGS) entry which is preliminary data.</text>
</comment>
<dbReference type="AlphaFoldDB" id="A0A2T0WK35"/>